<evidence type="ECO:0000313" key="1">
    <source>
        <dbReference type="EMBL" id="CAB4149177.1"/>
    </source>
</evidence>
<reference evidence="1" key="1">
    <citation type="submission" date="2020-04" db="EMBL/GenBank/DDBJ databases">
        <authorList>
            <person name="Chiriac C."/>
            <person name="Salcher M."/>
            <person name="Ghai R."/>
            <person name="Kavagutti S V."/>
        </authorList>
    </citation>
    <scope>NUCLEOTIDE SEQUENCE</scope>
</reference>
<protein>
    <submittedName>
        <fullName evidence="1">Uncharacterized protein</fullName>
    </submittedName>
</protein>
<gene>
    <name evidence="1" type="ORF">UFOVP539_5</name>
</gene>
<sequence>MSNAVSVMNQCARFIVVSEYNLRGVVSILPISNLRHAALSRTYVNVLPGFGTLSARSHQGFNSRLKGVARELAVVIGIALSMLLMPRVEASIVPLKALANKQLTDKQYNCHNEIIYRESRWKIDAIGNKQGSKQTHGYYQIKSESIKGKPYDYQFWIYWDYVASRYGLTQYEEPNYCLALNHLKTRGWQ</sequence>
<organism evidence="1">
    <name type="scientific">uncultured Caudovirales phage</name>
    <dbReference type="NCBI Taxonomy" id="2100421"/>
    <lineage>
        <taxon>Viruses</taxon>
        <taxon>Duplodnaviria</taxon>
        <taxon>Heunggongvirae</taxon>
        <taxon>Uroviricota</taxon>
        <taxon>Caudoviricetes</taxon>
        <taxon>Peduoviridae</taxon>
        <taxon>Maltschvirus</taxon>
        <taxon>Maltschvirus maltsch</taxon>
    </lineage>
</organism>
<accession>A0A6J5MTP4</accession>
<dbReference type="EMBL" id="LR796513">
    <property type="protein sequence ID" value="CAB4149177.1"/>
    <property type="molecule type" value="Genomic_DNA"/>
</dbReference>
<name>A0A6J5MTP4_9CAUD</name>
<proteinExistence type="predicted"/>